<dbReference type="OrthoDB" id="7564657at2"/>
<feature type="signal peptide" evidence="1">
    <location>
        <begin position="1"/>
        <end position="22"/>
    </location>
</feature>
<dbReference type="EMBL" id="SNWD01000007">
    <property type="protein sequence ID" value="TDN81696.1"/>
    <property type="molecule type" value="Genomic_DNA"/>
</dbReference>
<proteinExistence type="predicted"/>
<keyword evidence="1" id="KW-0732">Signal</keyword>
<evidence type="ECO:0000256" key="1">
    <source>
        <dbReference type="SAM" id="SignalP"/>
    </source>
</evidence>
<reference evidence="2 3" key="1">
    <citation type="submission" date="2019-03" db="EMBL/GenBank/DDBJ databases">
        <title>Genomic Encyclopedia of Type Strains, Phase IV (KMG-IV): sequencing the most valuable type-strain genomes for metagenomic binning, comparative biology and taxonomic classification.</title>
        <authorList>
            <person name="Goeker M."/>
        </authorList>
    </citation>
    <scope>NUCLEOTIDE SEQUENCE [LARGE SCALE GENOMIC DNA]</scope>
    <source>
        <strain evidence="2 3">DSM 25059</strain>
    </source>
</reference>
<protein>
    <submittedName>
        <fullName evidence="2">Uncharacterized protein</fullName>
    </submittedName>
</protein>
<keyword evidence="3" id="KW-1185">Reference proteome</keyword>
<name>A0A4R6FJR0_9SPHN</name>
<comment type="caution">
    <text evidence="2">The sequence shown here is derived from an EMBL/GenBank/DDBJ whole genome shotgun (WGS) entry which is preliminary data.</text>
</comment>
<evidence type="ECO:0000313" key="2">
    <source>
        <dbReference type="EMBL" id="TDN81696.1"/>
    </source>
</evidence>
<dbReference type="Proteomes" id="UP000295493">
    <property type="component" value="Unassembled WGS sequence"/>
</dbReference>
<gene>
    <name evidence="2" type="ORF">EV664_10795</name>
</gene>
<sequence>MRCHLDAMIAIFTLFAATPAWADCSVSSDAAAAEKTIDPGVDSDADLVFSMSMMPAFLHIDYASVAKAKPSCKLGQFDAGTLGYSLYGDDDHGHQRIAKPDHKGKPFATMIPVVNLMKAIESSKNHQPPAKVEGYFLATIDKSGITGWIYYTGMPDADTLRHDMAQALAGTGHPIFKRNGDGKIEVFV</sequence>
<dbReference type="RefSeq" id="WP_133495822.1">
    <property type="nucleotide sequence ID" value="NZ_BMLU01000007.1"/>
</dbReference>
<accession>A0A4R6FJR0</accession>
<organism evidence="2 3">
    <name type="scientific">Stakelama pacifica</name>
    <dbReference type="NCBI Taxonomy" id="517720"/>
    <lineage>
        <taxon>Bacteria</taxon>
        <taxon>Pseudomonadati</taxon>
        <taxon>Pseudomonadota</taxon>
        <taxon>Alphaproteobacteria</taxon>
        <taxon>Sphingomonadales</taxon>
        <taxon>Sphingomonadaceae</taxon>
        <taxon>Stakelama</taxon>
    </lineage>
</organism>
<dbReference type="AlphaFoldDB" id="A0A4R6FJR0"/>
<evidence type="ECO:0000313" key="3">
    <source>
        <dbReference type="Proteomes" id="UP000295493"/>
    </source>
</evidence>
<feature type="chain" id="PRO_5020242691" evidence="1">
    <location>
        <begin position="23"/>
        <end position="188"/>
    </location>
</feature>